<dbReference type="NCBIfam" id="NF045718">
    <property type="entry name" value="two_CW_domain"/>
    <property type="match status" value="1"/>
</dbReference>
<dbReference type="SUPFAM" id="SSF47413">
    <property type="entry name" value="lambda repressor-like DNA-binding domains"/>
    <property type="match status" value="1"/>
</dbReference>
<sequence length="124" mass="14711">MDSTEFKHFRKKLKKTQRQMAQLLGTSIKAIHSYEQGWRSIPPHVERQIFFLISKIVKNKGDQRPCWEVKKCPPEFKEECPAWEFKAGQLCWFICGTICDGVAHQNWKEKMKVCRSCDVFKYLL</sequence>
<dbReference type="Proteomes" id="UP000605201">
    <property type="component" value="Unassembled WGS sequence"/>
</dbReference>
<protein>
    <submittedName>
        <fullName evidence="2">Helix-turn-helix transcriptional regulator</fullName>
    </submittedName>
</protein>
<proteinExistence type="predicted"/>
<name>A0A8J6TJU5_9BACT</name>
<evidence type="ECO:0000313" key="3">
    <source>
        <dbReference type="Proteomes" id="UP000605201"/>
    </source>
</evidence>
<dbReference type="InterPro" id="IPR054687">
    <property type="entry name" value="Two-CW_dom"/>
</dbReference>
<feature type="domain" description="HTH cro/C1-type" evidence="1">
    <location>
        <begin position="6"/>
        <end position="37"/>
    </location>
</feature>
<comment type="caution">
    <text evidence="2">The sequence shown here is derived from an EMBL/GenBank/DDBJ whole genome shotgun (WGS) entry which is preliminary data.</text>
</comment>
<dbReference type="PROSITE" id="PS50943">
    <property type="entry name" value="HTH_CROC1"/>
    <property type="match status" value="1"/>
</dbReference>
<dbReference type="Gene3D" id="1.10.260.40">
    <property type="entry name" value="lambda repressor-like DNA-binding domains"/>
    <property type="match status" value="1"/>
</dbReference>
<gene>
    <name evidence="2" type="ORF">H8D96_05520</name>
</gene>
<dbReference type="AlphaFoldDB" id="A0A8J6TJU5"/>
<dbReference type="InterPro" id="IPR010982">
    <property type="entry name" value="Lambda_DNA-bd_dom_sf"/>
</dbReference>
<organism evidence="2 3">
    <name type="scientific">Candidatus Desulfatibia vada</name>
    <dbReference type="NCBI Taxonomy" id="2841696"/>
    <lineage>
        <taxon>Bacteria</taxon>
        <taxon>Pseudomonadati</taxon>
        <taxon>Thermodesulfobacteriota</taxon>
        <taxon>Desulfobacteria</taxon>
        <taxon>Desulfobacterales</taxon>
        <taxon>Desulfobacterales incertae sedis</taxon>
        <taxon>Candidatus Desulfatibia</taxon>
    </lineage>
</organism>
<evidence type="ECO:0000313" key="2">
    <source>
        <dbReference type="EMBL" id="MBC8431359.1"/>
    </source>
</evidence>
<accession>A0A8J6TJU5</accession>
<dbReference type="EMBL" id="JACNIG010000138">
    <property type="protein sequence ID" value="MBC8431359.1"/>
    <property type="molecule type" value="Genomic_DNA"/>
</dbReference>
<reference evidence="2 3" key="1">
    <citation type="submission" date="2020-08" db="EMBL/GenBank/DDBJ databases">
        <title>Bridging the membrane lipid divide: bacteria of the FCB group superphylum have the potential to synthesize archaeal ether lipids.</title>
        <authorList>
            <person name="Villanueva L."/>
            <person name="Von Meijenfeldt F.A.B."/>
            <person name="Westbye A.B."/>
            <person name="Yadav S."/>
            <person name="Hopmans E.C."/>
            <person name="Dutilh B.E."/>
            <person name="Sinninghe Damste J.S."/>
        </authorList>
    </citation>
    <scope>NUCLEOTIDE SEQUENCE [LARGE SCALE GENOMIC DNA]</scope>
    <source>
        <strain evidence="2">NIOZ-UU17</strain>
    </source>
</reference>
<dbReference type="GO" id="GO:0003677">
    <property type="term" value="F:DNA binding"/>
    <property type="evidence" value="ECO:0007669"/>
    <property type="project" value="InterPro"/>
</dbReference>
<evidence type="ECO:0000259" key="1">
    <source>
        <dbReference type="PROSITE" id="PS50943"/>
    </source>
</evidence>
<dbReference type="InterPro" id="IPR001387">
    <property type="entry name" value="Cro/C1-type_HTH"/>
</dbReference>
<dbReference type="CDD" id="cd00093">
    <property type="entry name" value="HTH_XRE"/>
    <property type="match status" value="1"/>
</dbReference>